<proteinExistence type="predicted"/>
<dbReference type="Proteomes" id="UP000001903">
    <property type="component" value="Chromosome"/>
</dbReference>
<accession>D2RPY4</accession>
<dbReference type="KEGG" id="htu:Htur_1355"/>
<reference evidence="2 3" key="1">
    <citation type="journal article" date="2010" name="Stand. Genomic Sci.">
        <title>Complete genome sequence of Haloterrigena turkmenica type strain (4k).</title>
        <authorList>
            <person name="Saunders E."/>
            <person name="Tindall B.J."/>
            <person name="Fahnrich R."/>
            <person name="Lapidus A."/>
            <person name="Copeland A."/>
            <person name="Del Rio T.G."/>
            <person name="Lucas S."/>
            <person name="Chen F."/>
            <person name="Tice H."/>
            <person name="Cheng J.F."/>
            <person name="Han C."/>
            <person name="Detter J.C."/>
            <person name="Bruce D."/>
            <person name="Goodwin L."/>
            <person name="Chain P."/>
            <person name="Pitluck S."/>
            <person name="Pati A."/>
            <person name="Ivanova N."/>
            <person name="Mavromatis K."/>
            <person name="Chen A."/>
            <person name="Palaniappan K."/>
            <person name="Land M."/>
            <person name="Hauser L."/>
            <person name="Chang Y.J."/>
            <person name="Jeffries C.D."/>
            <person name="Brettin T."/>
            <person name="Rohde M."/>
            <person name="Goker M."/>
            <person name="Bristow J."/>
            <person name="Eisen J.A."/>
            <person name="Markowitz V."/>
            <person name="Hugenholtz P."/>
            <person name="Klenk H.P."/>
            <person name="Kyrpides N.C."/>
        </authorList>
    </citation>
    <scope>NUCLEOTIDE SEQUENCE [LARGE SCALE GENOMIC DNA]</scope>
    <source>
        <strain evidence="3">ATCC 51198 / DSM 5511 / JCM 9101 / NCIMB 13204 / VKM B-1734 / 4k</strain>
    </source>
</reference>
<dbReference type="HOGENOM" id="CLU_878806_0_0_2"/>
<feature type="compositionally biased region" description="Acidic residues" evidence="1">
    <location>
        <begin position="39"/>
        <end position="62"/>
    </location>
</feature>
<dbReference type="AlphaFoldDB" id="D2RPY4"/>
<protein>
    <submittedName>
        <fullName evidence="2">Uncharacterized protein</fullName>
    </submittedName>
</protein>
<gene>
    <name evidence="2" type="ordered locus">Htur_1355</name>
</gene>
<keyword evidence="3" id="KW-1185">Reference proteome</keyword>
<evidence type="ECO:0000313" key="2">
    <source>
        <dbReference type="EMBL" id="ADB60243.1"/>
    </source>
</evidence>
<name>D2RPY4_HALTV</name>
<feature type="region of interest" description="Disordered" evidence="1">
    <location>
        <begin position="37"/>
        <end position="69"/>
    </location>
</feature>
<evidence type="ECO:0000313" key="3">
    <source>
        <dbReference type="Proteomes" id="UP000001903"/>
    </source>
</evidence>
<organism evidence="2 3">
    <name type="scientific">Haloterrigena turkmenica (strain ATCC 51198 / DSM 5511 / JCM 9101 / NCIMB 13204 / VKM B-1734 / 4k)</name>
    <name type="common">Halococcus turkmenicus</name>
    <dbReference type="NCBI Taxonomy" id="543526"/>
    <lineage>
        <taxon>Archaea</taxon>
        <taxon>Methanobacteriati</taxon>
        <taxon>Methanobacteriota</taxon>
        <taxon>Stenosarchaea group</taxon>
        <taxon>Halobacteria</taxon>
        <taxon>Halobacteriales</taxon>
        <taxon>Natrialbaceae</taxon>
        <taxon>Haloterrigena</taxon>
    </lineage>
</organism>
<dbReference type="EMBL" id="CP001860">
    <property type="protein sequence ID" value="ADB60243.1"/>
    <property type="molecule type" value="Genomic_DNA"/>
</dbReference>
<sequence length="316" mass="34225">MVILTFTKRMQSRRDVLRTAAGGTSVGLLAALAGCSDETSADGENGNDDDDDDGENGGETVDEAGALEYTDWAYDPDELSRDSIVAMEMDISALLEAKPSYAEEFRSDLTERYHESLEAEEIDAVVSAGDAEILAGSFDPGAIIDEMSVSEAEGYEGFDLYDDEESSVTVATDGDYLIRSEPSPYQSFDAHEEIELLIDTNAGDAARLADESDFFAQLSGGNADGDMEFVHVQTESVTESASDDAVVARRETATIESAETTIEQRDLYKSEAGIDLDEIESRYQSADLELDDISQDGRTVTIVFQVSTDEYLSTEG</sequence>
<evidence type="ECO:0000256" key="1">
    <source>
        <dbReference type="SAM" id="MobiDB-lite"/>
    </source>
</evidence>
<dbReference type="eggNOG" id="arCOG09132">
    <property type="taxonomic scope" value="Archaea"/>
</dbReference>